<feature type="region of interest" description="Disordered" evidence="1">
    <location>
        <begin position="106"/>
        <end position="136"/>
    </location>
</feature>
<evidence type="ECO:0000256" key="1">
    <source>
        <dbReference type="SAM" id="MobiDB-lite"/>
    </source>
</evidence>
<gene>
    <name evidence="2" type="ORF">MNBD_PLANCTO03-2007</name>
</gene>
<evidence type="ECO:0000313" key="2">
    <source>
        <dbReference type="EMBL" id="VAX42095.1"/>
    </source>
</evidence>
<feature type="compositionally biased region" description="Basic residues" evidence="1">
    <location>
        <begin position="111"/>
        <end position="136"/>
    </location>
</feature>
<dbReference type="AlphaFoldDB" id="A0A3B1E6N6"/>
<name>A0A3B1E6N6_9ZZZZ</name>
<protein>
    <submittedName>
        <fullName evidence="2">Uncharacterized protein</fullName>
    </submittedName>
</protein>
<dbReference type="EMBL" id="UOGK01000642">
    <property type="protein sequence ID" value="VAX42095.1"/>
    <property type="molecule type" value="Genomic_DNA"/>
</dbReference>
<proteinExistence type="predicted"/>
<accession>A0A3B1E6N6</accession>
<organism evidence="2">
    <name type="scientific">hydrothermal vent metagenome</name>
    <dbReference type="NCBI Taxonomy" id="652676"/>
    <lineage>
        <taxon>unclassified sequences</taxon>
        <taxon>metagenomes</taxon>
        <taxon>ecological metagenomes</taxon>
    </lineage>
</organism>
<reference evidence="2" key="1">
    <citation type="submission" date="2018-06" db="EMBL/GenBank/DDBJ databases">
        <authorList>
            <person name="Zhirakovskaya E."/>
        </authorList>
    </citation>
    <scope>NUCLEOTIDE SEQUENCE</scope>
</reference>
<sequence length="136" mass="15428">MILEKDNKVRVARQVRPDDICVGSFVAVLCETYEWPEFSCFGGAKEAGSDGVQRVTLVPNETKPPVRIEAVCVPFVFVVDAGGKRQVFDMRRVRLARVSNRFGRSVFAAMSRKKSRKKSHKKGRKNSRKKSRKRGK</sequence>